<proteinExistence type="predicted"/>
<evidence type="ECO:0000313" key="3">
    <source>
        <dbReference type="Proteomes" id="UP000325113"/>
    </source>
</evidence>
<comment type="caution">
    <text evidence="2">The sequence shown here is derived from an EMBL/GenBank/DDBJ whole genome shotgun (WGS) entry which is preliminary data.</text>
</comment>
<dbReference type="Proteomes" id="UP000325113">
    <property type="component" value="Unassembled WGS sequence"/>
</dbReference>
<evidence type="ECO:0000313" key="2">
    <source>
        <dbReference type="EMBL" id="KAA0160613.1"/>
    </source>
</evidence>
<protein>
    <submittedName>
        <fullName evidence="2">Uncharacterized protein</fullName>
    </submittedName>
</protein>
<feature type="region of interest" description="Disordered" evidence="1">
    <location>
        <begin position="699"/>
        <end position="778"/>
    </location>
</feature>
<feature type="region of interest" description="Disordered" evidence="1">
    <location>
        <begin position="617"/>
        <end position="639"/>
    </location>
</feature>
<name>A0A5A8D550_CAFRO</name>
<organism evidence="2 3">
    <name type="scientific">Cafeteria roenbergensis</name>
    <name type="common">Marine flagellate</name>
    <dbReference type="NCBI Taxonomy" id="33653"/>
    <lineage>
        <taxon>Eukaryota</taxon>
        <taxon>Sar</taxon>
        <taxon>Stramenopiles</taxon>
        <taxon>Bigyra</taxon>
        <taxon>Opalozoa</taxon>
        <taxon>Bicosoecida</taxon>
        <taxon>Cafeteriaceae</taxon>
        <taxon>Cafeteria</taxon>
    </lineage>
</organism>
<feature type="region of interest" description="Disordered" evidence="1">
    <location>
        <begin position="912"/>
        <end position="940"/>
    </location>
</feature>
<dbReference type="AlphaFoldDB" id="A0A5A8D550"/>
<feature type="region of interest" description="Disordered" evidence="1">
    <location>
        <begin position="516"/>
        <end position="550"/>
    </location>
</feature>
<sequence>MAAAAPPRGASPAVVAALDSIFGDKSELEAADVVDWIVGHAAGSRARPGSPWGSAVAGPGSRGDFSKDDEQEFRALAVFLCEVTPGTASRDATQAFLECFCCSRAAPSLQMAAGMSKFREFAVGPRASFQGHVQPELVKAVVSVRNSGEARTHASAEEAAEALVDNPRRFTVTLNLSVSGWSLVLWRTTEEASSVVADAYVPACSLLQGSEAAASGASPWLRPGVSCTPVASEAGTLVCVATGRCVSVEELCASSTAPGTPMSPCIRPSLAQRACFPASGGLSVDALNRALLESPGNFVLREASDGSGLTAIYTNDSRTLAKLRFPAFPDSRRSHAFTSHAMRPPESMLDEPAAFLRSPDIFFPSSSSQPYPTLSRLMLALRKDAVLRTAMAGEASLELTAQSCATADEVIREDDLVRWMNILRADTTPARVELPSYGPASGQGPLLEKRESESSEGSDGSAVHARPCDVSPAPEPAPGGAGGAGAGAGAFTASAAGAGTSGAAGTVAAGASKGAAAGASGADAGASEHPADEESAGAAPSGGGLGLASKSAAEPDYSKILADATWDALGSGPSAQRCGMFSAAEVEMQRRQLSEQPPANYVEEADEALPTLLLAPAASGQSNPPRVPASAGTPAPSASQRYTEMGASISLQAPQDPLLVLRPAQPANQASGGGVLEATPFGGGDGSFAFPTSGPTAPDYGYAGPTAPGYGHADPTAPGYGHADPTAPGYGHAGPTAPGYGHAGPTAPGYGHADPTAPGYGHAGPTAPGYGHAGPTAPGYGHAGPTAPGYGHAGPTAPGYGHAGPTAPGYGHAGPTAPGYGHAGPTAPGYGHAGPTAPGYGHAGLLPPGQCDDDSARGQSTDWMLQVAMPLISRMDLQSLERLGAEVQKRIEACVEKSALRPSAGLASVFCAPPGSAPGADMPPASHLSQPPASLGLAATPDVELFQEESDDD</sequence>
<evidence type="ECO:0000256" key="1">
    <source>
        <dbReference type="SAM" id="MobiDB-lite"/>
    </source>
</evidence>
<gene>
    <name evidence="2" type="ORF">FNF31_04164</name>
</gene>
<feature type="region of interest" description="Disordered" evidence="1">
    <location>
        <begin position="44"/>
        <end position="64"/>
    </location>
</feature>
<reference evidence="2 3" key="1">
    <citation type="submission" date="2019-07" db="EMBL/GenBank/DDBJ databases">
        <title>Genomes of Cafeteria roenbergensis.</title>
        <authorList>
            <person name="Fischer M.G."/>
            <person name="Hackl T."/>
            <person name="Roman M."/>
        </authorList>
    </citation>
    <scope>NUCLEOTIDE SEQUENCE [LARGE SCALE GENOMIC DNA]</scope>
    <source>
        <strain evidence="2 3">Cflag</strain>
    </source>
</reference>
<feature type="compositionally biased region" description="Low complexity" evidence="1">
    <location>
        <begin position="516"/>
        <end position="527"/>
    </location>
</feature>
<dbReference type="EMBL" id="VLTM01000042">
    <property type="protein sequence ID" value="KAA0160613.1"/>
    <property type="molecule type" value="Genomic_DNA"/>
</dbReference>
<feature type="compositionally biased region" description="Low complexity" evidence="1">
    <location>
        <begin position="628"/>
        <end position="639"/>
    </location>
</feature>
<accession>A0A5A8D550</accession>
<feature type="compositionally biased region" description="Low complexity" evidence="1">
    <location>
        <begin position="699"/>
        <end position="711"/>
    </location>
</feature>
<feature type="region of interest" description="Disordered" evidence="1">
    <location>
        <begin position="432"/>
        <end position="486"/>
    </location>
</feature>